<evidence type="ECO:0000256" key="5">
    <source>
        <dbReference type="SAM" id="Phobius"/>
    </source>
</evidence>
<feature type="repeat" description="ANK" evidence="4">
    <location>
        <begin position="1001"/>
        <end position="1033"/>
    </location>
</feature>
<dbReference type="AlphaFoldDB" id="A0A177F5S5"/>
<comment type="similarity">
    <text evidence="1">Belongs to the putative lipase ROG1 family.</text>
</comment>
<dbReference type="Gene3D" id="1.25.40.20">
    <property type="entry name" value="Ankyrin repeat-containing domain"/>
    <property type="match status" value="2"/>
</dbReference>
<evidence type="ECO:0000259" key="6">
    <source>
        <dbReference type="Pfam" id="PF05057"/>
    </source>
</evidence>
<dbReference type="PROSITE" id="PS50088">
    <property type="entry name" value="ANK_REPEAT"/>
    <property type="match status" value="9"/>
</dbReference>
<dbReference type="Pfam" id="PF12796">
    <property type="entry name" value="Ank_2"/>
    <property type="match status" value="4"/>
</dbReference>
<proteinExistence type="inferred from homology"/>
<evidence type="ECO:0000256" key="1">
    <source>
        <dbReference type="ARBA" id="ARBA00007920"/>
    </source>
</evidence>
<feature type="domain" description="DUF676" evidence="6">
    <location>
        <begin position="145"/>
        <end position="279"/>
    </location>
</feature>
<gene>
    <name evidence="8" type="ORF">AYO21_06751</name>
</gene>
<feature type="transmembrane region" description="Helical" evidence="5">
    <location>
        <begin position="87"/>
        <end position="106"/>
    </location>
</feature>
<feature type="transmembrane region" description="Helical" evidence="5">
    <location>
        <begin position="62"/>
        <end position="81"/>
    </location>
</feature>
<evidence type="ECO:0000256" key="2">
    <source>
        <dbReference type="ARBA" id="ARBA00022737"/>
    </source>
</evidence>
<keyword evidence="3 4" id="KW-0040">ANK repeat</keyword>
<keyword evidence="2" id="KW-0677">Repeat</keyword>
<feature type="domain" description="Nephrocystin 3-like N-terminal" evidence="7">
    <location>
        <begin position="424"/>
        <end position="602"/>
    </location>
</feature>
<dbReference type="SMART" id="SM00248">
    <property type="entry name" value="ANK"/>
    <property type="match status" value="11"/>
</dbReference>
<feature type="repeat" description="ANK" evidence="4">
    <location>
        <begin position="1166"/>
        <end position="1198"/>
    </location>
</feature>
<feature type="repeat" description="ANK" evidence="4">
    <location>
        <begin position="968"/>
        <end position="1000"/>
    </location>
</feature>
<dbReference type="SUPFAM" id="SSF48403">
    <property type="entry name" value="Ankyrin repeat"/>
    <property type="match status" value="1"/>
</dbReference>
<evidence type="ECO:0000313" key="8">
    <source>
        <dbReference type="EMBL" id="OAG39031.1"/>
    </source>
</evidence>
<dbReference type="InterPro" id="IPR036770">
    <property type="entry name" value="Ankyrin_rpt-contain_sf"/>
</dbReference>
<keyword evidence="9" id="KW-1185">Reference proteome</keyword>
<evidence type="ECO:0000259" key="7">
    <source>
        <dbReference type="Pfam" id="PF24883"/>
    </source>
</evidence>
<dbReference type="SUPFAM" id="SSF52540">
    <property type="entry name" value="P-loop containing nucleoside triphosphate hydrolases"/>
    <property type="match status" value="1"/>
</dbReference>
<dbReference type="InterPro" id="IPR002110">
    <property type="entry name" value="Ankyrin_rpt"/>
</dbReference>
<organism evidence="8 9">
    <name type="scientific">Fonsecaea monophora</name>
    <dbReference type="NCBI Taxonomy" id="254056"/>
    <lineage>
        <taxon>Eukaryota</taxon>
        <taxon>Fungi</taxon>
        <taxon>Dikarya</taxon>
        <taxon>Ascomycota</taxon>
        <taxon>Pezizomycotina</taxon>
        <taxon>Eurotiomycetes</taxon>
        <taxon>Chaetothyriomycetidae</taxon>
        <taxon>Chaetothyriales</taxon>
        <taxon>Herpotrichiellaceae</taxon>
        <taxon>Fonsecaea</taxon>
    </lineage>
</organism>
<dbReference type="OrthoDB" id="194358at2759"/>
<dbReference type="InterPro" id="IPR007751">
    <property type="entry name" value="DUF676_lipase-like"/>
</dbReference>
<keyword evidence="5" id="KW-0472">Membrane</keyword>
<dbReference type="Proteomes" id="UP000077002">
    <property type="component" value="Unassembled WGS sequence"/>
</dbReference>
<accession>A0A177F5S5</accession>
<dbReference type="PANTHER" id="PTHR24198">
    <property type="entry name" value="ANKYRIN REPEAT AND PROTEIN KINASE DOMAIN-CONTAINING PROTEIN"/>
    <property type="match status" value="1"/>
</dbReference>
<dbReference type="PROSITE" id="PS50297">
    <property type="entry name" value="ANK_REP_REGION"/>
    <property type="match status" value="7"/>
</dbReference>
<dbReference type="PANTHER" id="PTHR24198:SF165">
    <property type="entry name" value="ANKYRIN REPEAT-CONTAINING PROTEIN-RELATED"/>
    <property type="match status" value="1"/>
</dbReference>
<evidence type="ECO:0000256" key="3">
    <source>
        <dbReference type="ARBA" id="ARBA00023043"/>
    </source>
</evidence>
<dbReference type="Gene3D" id="3.40.50.300">
    <property type="entry name" value="P-loop containing nucleotide triphosphate hydrolases"/>
    <property type="match status" value="1"/>
</dbReference>
<dbReference type="EMBL" id="LVKK01000048">
    <property type="protein sequence ID" value="OAG39031.1"/>
    <property type="molecule type" value="Genomic_DNA"/>
</dbReference>
<name>A0A177F5S5_9EURO</name>
<evidence type="ECO:0000256" key="4">
    <source>
        <dbReference type="PROSITE-ProRule" id="PRU00023"/>
    </source>
</evidence>
<comment type="caution">
    <text evidence="8">The sequence shown here is derived from an EMBL/GenBank/DDBJ whole genome shotgun (WGS) entry which is preliminary data.</text>
</comment>
<dbReference type="Pfam" id="PF05057">
    <property type="entry name" value="DUF676"/>
    <property type="match status" value="1"/>
</dbReference>
<feature type="repeat" description="ANK" evidence="4">
    <location>
        <begin position="1100"/>
        <end position="1132"/>
    </location>
</feature>
<feature type="repeat" description="ANK" evidence="4">
    <location>
        <begin position="1133"/>
        <end position="1165"/>
    </location>
</feature>
<feature type="repeat" description="ANK" evidence="4">
    <location>
        <begin position="1070"/>
        <end position="1099"/>
    </location>
</feature>
<dbReference type="GeneID" id="34601909"/>
<evidence type="ECO:0000313" key="9">
    <source>
        <dbReference type="Proteomes" id="UP000077002"/>
    </source>
</evidence>
<feature type="repeat" description="ANK" evidence="4">
    <location>
        <begin position="1199"/>
        <end position="1231"/>
    </location>
</feature>
<dbReference type="InterPro" id="IPR029058">
    <property type="entry name" value="AB_hydrolase_fold"/>
</dbReference>
<dbReference type="Pfam" id="PF24883">
    <property type="entry name" value="NPHP3_N"/>
    <property type="match status" value="1"/>
</dbReference>
<feature type="transmembrane region" description="Helical" evidence="5">
    <location>
        <begin position="30"/>
        <end position="50"/>
    </location>
</feature>
<dbReference type="SUPFAM" id="SSF53474">
    <property type="entry name" value="alpha/beta-Hydrolases"/>
    <property type="match status" value="1"/>
</dbReference>
<keyword evidence="5" id="KW-1133">Transmembrane helix</keyword>
<dbReference type="PRINTS" id="PR01415">
    <property type="entry name" value="ANKYRIN"/>
</dbReference>
<protein>
    <submittedName>
        <fullName evidence="8">Uncharacterized protein</fullName>
    </submittedName>
</protein>
<dbReference type="RefSeq" id="XP_022510983.1">
    <property type="nucleotide sequence ID" value="XM_022656710.1"/>
</dbReference>
<feature type="repeat" description="ANK" evidence="4">
    <location>
        <begin position="935"/>
        <end position="967"/>
    </location>
</feature>
<reference evidence="8 9" key="1">
    <citation type="submission" date="2016-03" db="EMBL/GenBank/DDBJ databases">
        <title>Draft genome sequence of the Fonsecaea monophora CBS 269.37.</title>
        <authorList>
            <person name="Bombassaro A."/>
            <person name="Vinicius W.A."/>
            <person name="De Hoog S."/>
            <person name="Sun J."/>
            <person name="Souza E.M."/>
            <person name="Raittz R.T."/>
            <person name="Costa F."/>
            <person name="Leao A.C."/>
            <person name="Tadra-Sfeir M.Z."/>
            <person name="Baura V."/>
            <person name="Balsanelli E."/>
            <person name="Pedrosa F.O."/>
            <person name="Moreno L.F."/>
            <person name="Steffens M.B."/>
            <person name="Xi L."/>
            <person name="Bocca A.L."/>
            <person name="Felipe M.S."/>
            <person name="Teixeira M."/>
            <person name="Telles Filho F.Q."/>
            <person name="Azevedo C.M."/>
            <person name="Gomes R."/>
            <person name="Vicente V.A."/>
        </authorList>
    </citation>
    <scope>NUCLEOTIDE SEQUENCE [LARGE SCALE GENOMIC DNA]</scope>
    <source>
        <strain evidence="8 9">CBS 269.37</strain>
    </source>
</reference>
<feature type="repeat" description="ANK" evidence="4">
    <location>
        <begin position="1034"/>
        <end position="1066"/>
    </location>
</feature>
<keyword evidence="5" id="KW-0812">Transmembrane</keyword>
<sequence length="1259" mass="139631">MARPAPPRKASSTTKADKVKLPLEADLIKANMTMTTVEALVTATGAYFAWATVVSDSLFHRVWGLALGLLEFSVLILPQLWPSWSAYSLILFIVVDFVFCVALSPLQPLIFPASPRHPTFPSVEEIHPPKTESVNSESPPIVADVVAVHGLGSNPTTTWQPRPSSPAGPTVSWPRDLLPKENLNIRVLVCNHNTRWDTGAINKSLQHYGDDLLRGLRRVRQRKEDWDRPLVFIGHSFGGLIIKQMLVNAAADTTDEFCQAVLKNTKGFIFLGTPHKGANLTFFGRVMSLFGYWTGASTSLLEVVQPNSNLNESLHRSFMRYLGGHCGPQNTVCVFETVAEAIFGISVTQVVDRNSAVIDGSREIGFEKGHLDIQRFASADDENFRDLVQWIKKWTDNAEQHVGMTSTDAEMFQRRNNIDRAHRNTCQWILHDDTYTSWQTQSSGLLWITGKPGAGKSTLMSFIYNAMKDESGSTPSTRLEFFFSGRGTPLQKSSLGMYRALLNQLYTQCPTIRGPIRKVFEDKQVAFGSGGHQWEWQRPELEGLFLKAALEAAQSRRLVIFVDALDEAGATAAQQIATSFHRLNNDSLSTTKSKIRICFSCRPYPVPLKTLGAEIRVDQLNENDIISFIQDHLKIEDLAGAQPDERPTWQVWSRSSRNELREFFNGSVWLCRWRRNTFSTVIDRDNRPRTLLLLRWVCLGRRPLTVTELRVAMAATKAKTSPARLRYQDTEDFVDTDSRMELLIVSLSGGLVESISDEEETDKTVQVIHQSVNDFLVPHGLAFLSSLTGELEKAYCHESLKSEPWHEVHRSHGVLFRGCLSYIGLEEVRFEEDSYWDEKVESLTPFLKYAVTELFHHAEKSNEHYFSRPDFTPGLNELQDTLPKWVRLFRALDRWNRYCPAKDTLVLHVACQFNLIDIVEELRKRGTSLEQNDGDGCRALHLAAGNGHITVVGALLKAGAEIEPKDHDGRTPLVYAAGSGHEDIVRLLVSSGGQINQMTEQSGNALQQAAMTGRVSLVQFLITAGAEVNAQGGYYGNALQAASSEGHERVVRLLIENGAEVNAQGGPYGNALQAASLRGHEQVVRLLIENGAEVNAQGGHYGNALQAASWGGDEQVVRLLIKKGAEVNAQGGYYSNALQTASRGGMEQVVRLLIKEGAEVNAQGGEYSNALQAASLDGDEQVVRLLIEKGAEVNAQGGEYGNALQAASYRGYEQVVRLLIEKGAEVNAQGGEYGNALQAASRKGREQIVRLLVEKGARR</sequence>
<dbReference type="InterPro" id="IPR027417">
    <property type="entry name" value="P-loop_NTPase"/>
</dbReference>
<dbReference type="InterPro" id="IPR056884">
    <property type="entry name" value="NPHP3-like_N"/>
</dbReference>
<dbReference type="Gene3D" id="3.40.50.1820">
    <property type="entry name" value="alpha/beta hydrolase"/>
    <property type="match status" value="1"/>
</dbReference>